<feature type="compositionally biased region" description="Basic residues" evidence="1">
    <location>
        <begin position="800"/>
        <end position="813"/>
    </location>
</feature>
<feature type="compositionally biased region" description="Polar residues" evidence="1">
    <location>
        <begin position="515"/>
        <end position="527"/>
    </location>
</feature>
<feature type="region of interest" description="Disordered" evidence="1">
    <location>
        <begin position="593"/>
        <end position="644"/>
    </location>
</feature>
<feature type="compositionally biased region" description="Basic residues" evidence="1">
    <location>
        <begin position="75"/>
        <end position="87"/>
    </location>
</feature>
<feature type="compositionally biased region" description="Basic and acidic residues" evidence="1">
    <location>
        <begin position="782"/>
        <end position="799"/>
    </location>
</feature>
<reference evidence="3" key="1">
    <citation type="submission" date="2020-06" db="EMBL/GenBank/DDBJ databases">
        <authorList>
            <consortium name="Plant Systems Biology data submission"/>
        </authorList>
    </citation>
    <scope>NUCLEOTIDE SEQUENCE</scope>
    <source>
        <strain evidence="3">D6</strain>
    </source>
</reference>
<evidence type="ECO:0000256" key="2">
    <source>
        <dbReference type="SAM" id="SignalP"/>
    </source>
</evidence>
<feature type="compositionally biased region" description="Low complexity" evidence="1">
    <location>
        <begin position="625"/>
        <end position="641"/>
    </location>
</feature>
<sequence length="825" mass="91649">MGLWIVVVGALLLCRHAALVGATGISESNNDQDPNELTNWVLGDMMARRDHMRTLSSWNGGRLRHKISAGYSKSSKGKRRNVPKYGRRHYDPYLYHNDDHYQKDHSLEYDDSADDDEIEGVSCISLANKKYRKDKKSSKGKKYHHYKHRKSGTKKGNKYKHKSLHHGSKSKSRSKSKSKSRKEYFDYCEGEEPVEEIVCSANVEDFRSSVGLIFSGNPQFLTGPEQIALENSFQETYNGLTFANCDGYFRGIESVALFVPGERRGRRRLEDTEDDSSSPPTNSSFAMVTGTCRACPVTSTGTFSLFDDSFRRRRRLQQSTADFIGSTDDLVASDVCTCPEQGAGRTLQLRQEDLEPNAPSEEEFVFAYNADIERLVEEGTVTNVGRVVALEEVPLDEEVQVTCNSNIEDFLTYVLVEFDGDATALSGMENAILSILFEQVYNDLSFANCDGYFRMTDDTLLVVPQGTDPAFFQVAATCRDCPVNNNGWFSIFANMRRSLHFLEMLPRTRDHPEPSRTSGTPVKTNPSRVRGLQMQMSRFPDEDVCFCPALSDNVDDPSPAAPSMNALRAELNRRISDLRRAGMINNIFSITSLSETPTSPAPEDDEDMDTAMPTVTPGDDGTMNPPETATPTTGGATTETPQTLPPSIQQTAAQTIPPSMMLPKGTIPPSMERPPKDTIPPSALADIGLTPTVMTGFKPAAIFGEDPETLDPDLLMEATMIPGGRTAGIDAITRTTSGTPVAAAPNPTKIPTLEPTWLGDDDDFEDTELPTLAPRARNRGRQQRDGTRRQQDSNRGRERARIRRLRGGRRNQKPRNFSIKDNPRK</sequence>
<proteinExistence type="predicted"/>
<comment type="caution">
    <text evidence="3">The sequence shown here is derived from an EMBL/GenBank/DDBJ whole genome shotgun (WGS) entry which is preliminary data.</text>
</comment>
<keyword evidence="2" id="KW-0732">Signal</keyword>
<feature type="signal peptide" evidence="2">
    <location>
        <begin position="1"/>
        <end position="22"/>
    </location>
</feature>
<dbReference type="EMBL" id="CAICTM010000111">
    <property type="protein sequence ID" value="CAB9501569.1"/>
    <property type="molecule type" value="Genomic_DNA"/>
</dbReference>
<dbReference type="AlphaFoldDB" id="A0A9N8DIW2"/>
<keyword evidence="4" id="KW-1185">Reference proteome</keyword>
<gene>
    <name evidence="3" type="ORF">SEMRO_112_G055650.1</name>
</gene>
<feature type="region of interest" description="Disordered" evidence="1">
    <location>
        <begin position="133"/>
        <end position="178"/>
    </location>
</feature>
<evidence type="ECO:0000256" key="1">
    <source>
        <dbReference type="SAM" id="MobiDB-lite"/>
    </source>
</evidence>
<evidence type="ECO:0000313" key="4">
    <source>
        <dbReference type="Proteomes" id="UP001153069"/>
    </source>
</evidence>
<name>A0A9N8DIW2_9STRA</name>
<evidence type="ECO:0000313" key="3">
    <source>
        <dbReference type="EMBL" id="CAB9501569.1"/>
    </source>
</evidence>
<feature type="compositionally biased region" description="Acidic residues" evidence="1">
    <location>
        <begin position="759"/>
        <end position="768"/>
    </location>
</feature>
<accession>A0A9N8DIW2</accession>
<feature type="region of interest" description="Disordered" evidence="1">
    <location>
        <begin position="508"/>
        <end position="528"/>
    </location>
</feature>
<feature type="chain" id="PRO_5040393550" evidence="2">
    <location>
        <begin position="23"/>
        <end position="825"/>
    </location>
</feature>
<feature type="region of interest" description="Disordered" evidence="1">
    <location>
        <begin position="67"/>
        <end position="97"/>
    </location>
</feature>
<feature type="region of interest" description="Disordered" evidence="1">
    <location>
        <begin position="266"/>
        <end position="285"/>
    </location>
</feature>
<protein>
    <submittedName>
        <fullName evidence="3">Uncharacterized protein</fullName>
    </submittedName>
</protein>
<feature type="region of interest" description="Disordered" evidence="1">
    <location>
        <begin position="737"/>
        <end position="825"/>
    </location>
</feature>
<organism evidence="3 4">
    <name type="scientific">Seminavis robusta</name>
    <dbReference type="NCBI Taxonomy" id="568900"/>
    <lineage>
        <taxon>Eukaryota</taxon>
        <taxon>Sar</taxon>
        <taxon>Stramenopiles</taxon>
        <taxon>Ochrophyta</taxon>
        <taxon>Bacillariophyta</taxon>
        <taxon>Bacillariophyceae</taxon>
        <taxon>Bacillariophycidae</taxon>
        <taxon>Naviculales</taxon>
        <taxon>Naviculaceae</taxon>
        <taxon>Seminavis</taxon>
    </lineage>
</organism>
<feature type="compositionally biased region" description="Basic and acidic residues" evidence="1">
    <location>
        <begin position="88"/>
        <end position="97"/>
    </location>
</feature>
<dbReference type="Proteomes" id="UP001153069">
    <property type="component" value="Unassembled WGS sequence"/>
</dbReference>